<evidence type="ECO:0000313" key="2">
    <source>
        <dbReference type="Proteomes" id="UP001596145"/>
    </source>
</evidence>
<organism evidence="1 2">
    <name type="scientific">Halorubrum glutamatedens</name>
    <dbReference type="NCBI Taxonomy" id="2707018"/>
    <lineage>
        <taxon>Archaea</taxon>
        <taxon>Methanobacteriati</taxon>
        <taxon>Methanobacteriota</taxon>
        <taxon>Stenosarchaea group</taxon>
        <taxon>Halobacteria</taxon>
        <taxon>Halobacteriales</taxon>
        <taxon>Haloferacaceae</taxon>
        <taxon>Halorubrum</taxon>
    </lineage>
</organism>
<protein>
    <recommendedName>
        <fullName evidence="3">Lipoprotein</fullName>
    </recommendedName>
</protein>
<sequence>MRRRALLAVAATVPLAGCPTPPWSEIPEAVDGAEVTLRREHAGGFDPEVGSPRDAAELHRALQADPPRLVVRGRLLDGARECYRVTLLEADLTPARLLLRLTTEDDPDWEGEACPDVGEAHPYEVDVAFVDAPVPDRIIVRHGDETVFDRTVLDGTATNG</sequence>
<dbReference type="EMBL" id="JBHSKV010000007">
    <property type="protein sequence ID" value="MFC5133958.1"/>
    <property type="molecule type" value="Genomic_DNA"/>
</dbReference>
<comment type="caution">
    <text evidence="1">The sequence shown here is derived from an EMBL/GenBank/DDBJ whole genome shotgun (WGS) entry which is preliminary data.</text>
</comment>
<gene>
    <name evidence="1" type="ORF">ACFPJA_04390</name>
</gene>
<dbReference type="Proteomes" id="UP001596145">
    <property type="component" value="Unassembled WGS sequence"/>
</dbReference>
<reference evidence="1 2" key="1">
    <citation type="journal article" date="2019" name="Int. J. Syst. Evol. Microbiol.">
        <title>The Global Catalogue of Microorganisms (GCM) 10K type strain sequencing project: providing services to taxonomists for standard genome sequencing and annotation.</title>
        <authorList>
            <consortium name="The Broad Institute Genomics Platform"/>
            <consortium name="The Broad Institute Genome Sequencing Center for Infectious Disease"/>
            <person name="Wu L."/>
            <person name="Ma J."/>
        </authorList>
    </citation>
    <scope>NUCLEOTIDE SEQUENCE [LARGE SCALE GENOMIC DNA]</scope>
    <source>
        <strain evidence="1 2">CGMCC 1.16026</strain>
    </source>
</reference>
<keyword evidence="2" id="KW-1185">Reference proteome</keyword>
<evidence type="ECO:0008006" key="3">
    <source>
        <dbReference type="Google" id="ProtNLM"/>
    </source>
</evidence>
<name>A0ABD5QP29_9EURY</name>
<dbReference type="RefSeq" id="WP_122104258.1">
    <property type="nucleotide sequence ID" value="NZ_JBHSKV010000007.1"/>
</dbReference>
<proteinExistence type="predicted"/>
<accession>A0ABD5QP29</accession>
<dbReference type="AlphaFoldDB" id="A0ABD5QP29"/>
<evidence type="ECO:0000313" key="1">
    <source>
        <dbReference type="EMBL" id="MFC5133958.1"/>
    </source>
</evidence>